<keyword evidence="4 7" id="KW-0812">Transmembrane</keyword>
<evidence type="ECO:0000256" key="3">
    <source>
        <dbReference type="ARBA" id="ARBA00022475"/>
    </source>
</evidence>
<protein>
    <submittedName>
        <fullName evidence="9">Biopolymer transporter ExbD</fullName>
    </submittedName>
</protein>
<dbReference type="PANTHER" id="PTHR30558">
    <property type="entry name" value="EXBD MEMBRANE COMPONENT OF PMF-DRIVEN MACROMOLECULE IMPORT SYSTEM"/>
    <property type="match status" value="1"/>
</dbReference>
<keyword evidence="10" id="KW-1185">Reference proteome</keyword>
<dbReference type="EMBL" id="BMXI01000001">
    <property type="protein sequence ID" value="GHC40875.1"/>
    <property type="molecule type" value="Genomic_DNA"/>
</dbReference>
<sequence length="141" mass="15592">MELYRPKRKAYNVPIVPLIDILAILLIFVIVTSTRKKTRPVVPIDLPTVREVASAELSAERSVLAITKEGEILLENVAVPDGELADYLKAFQTVNPGRKLELEADEGSSLGQLFTVWEALSEVGIQLKEVPARIKLATEEN</sequence>
<organism evidence="9 10">
    <name type="scientific">Roseibacillus persicicus</name>
    <dbReference type="NCBI Taxonomy" id="454148"/>
    <lineage>
        <taxon>Bacteria</taxon>
        <taxon>Pseudomonadati</taxon>
        <taxon>Verrucomicrobiota</taxon>
        <taxon>Verrucomicrobiia</taxon>
        <taxon>Verrucomicrobiales</taxon>
        <taxon>Verrucomicrobiaceae</taxon>
        <taxon>Roseibacillus</taxon>
    </lineage>
</organism>
<dbReference type="PANTHER" id="PTHR30558:SF3">
    <property type="entry name" value="BIOPOLYMER TRANSPORT PROTEIN EXBD-RELATED"/>
    <property type="match status" value="1"/>
</dbReference>
<keyword evidence="7" id="KW-0813">Transport</keyword>
<dbReference type="RefSeq" id="WP_189566460.1">
    <property type="nucleotide sequence ID" value="NZ_BMXI01000001.1"/>
</dbReference>
<evidence type="ECO:0000313" key="9">
    <source>
        <dbReference type="EMBL" id="GHC40875.1"/>
    </source>
</evidence>
<comment type="similarity">
    <text evidence="2 7">Belongs to the ExbD/TolR family.</text>
</comment>
<reference evidence="9" key="2">
    <citation type="submission" date="2020-09" db="EMBL/GenBank/DDBJ databases">
        <authorList>
            <person name="Sun Q."/>
            <person name="Kim S."/>
        </authorList>
    </citation>
    <scope>NUCLEOTIDE SEQUENCE</scope>
    <source>
        <strain evidence="9">KCTC 12988</strain>
    </source>
</reference>
<feature type="transmembrane region" description="Helical" evidence="8">
    <location>
        <begin position="12"/>
        <end position="31"/>
    </location>
</feature>
<evidence type="ECO:0000256" key="6">
    <source>
        <dbReference type="ARBA" id="ARBA00023136"/>
    </source>
</evidence>
<reference evidence="9" key="1">
    <citation type="journal article" date="2014" name="Int. J. Syst. Evol. Microbiol.">
        <title>Complete genome sequence of Corynebacterium casei LMG S-19264T (=DSM 44701T), isolated from a smear-ripened cheese.</title>
        <authorList>
            <consortium name="US DOE Joint Genome Institute (JGI-PGF)"/>
            <person name="Walter F."/>
            <person name="Albersmeier A."/>
            <person name="Kalinowski J."/>
            <person name="Ruckert C."/>
        </authorList>
    </citation>
    <scope>NUCLEOTIDE SEQUENCE</scope>
    <source>
        <strain evidence="9">KCTC 12988</strain>
    </source>
</reference>
<keyword evidence="7" id="KW-0653">Protein transport</keyword>
<evidence type="ECO:0000256" key="5">
    <source>
        <dbReference type="ARBA" id="ARBA00022989"/>
    </source>
</evidence>
<dbReference type="Proteomes" id="UP000644507">
    <property type="component" value="Unassembled WGS sequence"/>
</dbReference>
<dbReference type="GO" id="GO:0022857">
    <property type="term" value="F:transmembrane transporter activity"/>
    <property type="evidence" value="ECO:0007669"/>
    <property type="project" value="InterPro"/>
</dbReference>
<evidence type="ECO:0000256" key="1">
    <source>
        <dbReference type="ARBA" id="ARBA00004162"/>
    </source>
</evidence>
<evidence type="ECO:0000256" key="4">
    <source>
        <dbReference type="ARBA" id="ARBA00022692"/>
    </source>
</evidence>
<keyword evidence="5 8" id="KW-1133">Transmembrane helix</keyword>
<evidence type="ECO:0000256" key="7">
    <source>
        <dbReference type="RuleBase" id="RU003879"/>
    </source>
</evidence>
<keyword evidence="6 8" id="KW-0472">Membrane</keyword>
<dbReference type="GO" id="GO:0005886">
    <property type="term" value="C:plasma membrane"/>
    <property type="evidence" value="ECO:0007669"/>
    <property type="project" value="UniProtKB-SubCell"/>
</dbReference>
<dbReference type="AlphaFoldDB" id="A0A918TC86"/>
<evidence type="ECO:0000256" key="2">
    <source>
        <dbReference type="ARBA" id="ARBA00005811"/>
    </source>
</evidence>
<evidence type="ECO:0000256" key="8">
    <source>
        <dbReference type="SAM" id="Phobius"/>
    </source>
</evidence>
<gene>
    <name evidence="9" type="ORF">GCM10007100_01820</name>
</gene>
<dbReference type="Gene3D" id="3.30.420.270">
    <property type="match status" value="1"/>
</dbReference>
<proteinExistence type="inferred from homology"/>
<dbReference type="GO" id="GO:0015031">
    <property type="term" value="P:protein transport"/>
    <property type="evidence" value="ECO:0007669"/>
    <property type="project" value="UniProtKB-KW"/>
</dbReference>
<comment type="caution">
    <text evidence="9">The sequence shown here is derived from an EMBL/GenBank/DDBJ whole genome shotgun (WGS) entry which is preliminary data.</text>
</comment>
<comment type="subcellular location">
    <subcellularLocation>
        <location evidence="1">Cell membrane</location>
        <topology evidence="1">Single-pass membrane protein</topology>
    </subcellularLocation>
    <subcellularLocation>
        <location evidence="7">Cell membrane</location>
        <topology evidence="7">Single-pass type II membrane protein</topology>
    </subcellularLocation>
</comment>
<accession>A0A918TC86</accession>
<dbReference type="InterPro" id="IPR003400">
    <property type="entry name" value="ExbD"/>
</dbReference>
<evidence type="ECO:0000313" key="10">
    <source>
        <dbReference type="Proteomes" id="UP000644507"/>
    </source>
</evidence>
<dbReference type="Pfam" id="PF02472">
    <property type="entry name" value="ExbD"/>
    <property type="match status" value="1"/>
</dbReference>
<keyword evidence="3" id="KW-1003">Cell membrane</keyword>
<name>A0A918TC86_9BACT</name>